<dbReference type="EMBL" id="WNKV01000013">
    <property type="protein sequence ID" value="MTW17973.1"/>
    <property type="molecule type" value="Genomic_DNA"/>
</dbReference>
<dbReference type="AlphaFoldDB" id="A0A327K9J1"/>
<reference evidence="2 3" key="1">
    <citation type="submission" date="2019-11" db="EMBL/GenBank/DDBJ databases">
        <title>Whole-genome sequence of Rhodoplanes serenus DSM 18633, type strain.</title>
        <authorList>
            <person name="Kyndt J.A."/>
            <person name="Meyer T.E."/>
        </authorList>
    </citation>
    <scope>NUCLEOTIDE SEQUENCE [LARGE SCALE GENOMIC DNA]</scope>
    <source>
        <strain evidence="2 3">DSM 18633</strain>
    </source>
</reference>
<protein>
    <recommendedName>
        <fullName evidence="1">DUF5615 domain-containing protein</fullName>
    </recommendedName>
</protein>
<evidence type="ECO:0000313" key="2">
    <source>
        <dbReference type="EMBL" id="MTW17973.1"/>
    </source>
</evidence>
<dbReference type="Pfam" id="PF18480">
    <property type="entry name" value="DUF5615"/>
    <property type="match status" value="1"/>
</dbReference>
<comment type="caution">
    <text evidence="2">The sequence shown here is derived from an EMBL/GenBank/DDBJ whole genome shotgun (WGS) entry which is preliminary data.</text>
</comment>
<dbReference type="Proteomes" id="UP000438991">
    <property type="component" value="Unassembled WGS sequence"/>
</dbReference>
<proteinExistence type="predicted"/>
<organism evidence="2 3">
    <name type="scientific">Rhodoplanes serenus</name>
    <dbReference type="NCBI Taxonomy" id="200615"/>
    <lineage>
        <taxon>Bacteria</taxon>
        <taxon>Pseudomonadati</taxon>
        <taxon>Pseudomonadota</taxon>
        <taxon>Alphaproteobacteria</taxon>
        <taxon>Hyphomicrobiales</taxon>
        <taxon>Nitrobacteraceae</taxon>
        <taxon>Rhodoplanes</taxon>
    </lineage>
</organism>
<dbReference type="InterPro" id="IPR041049">
    <property type="entry name" value="DUF5615"/>
</dbReference>
<evidence type="ECO:0000313" key="3">
    <source>
        <dbReference type="Proteomes" id="UP000438991"/>
    </source>
</evidence>
<gene>
    <name evidence="2" type="ORF">GJ689_17340</name>
</gene>
<dbReference type="RefSeq" id="WP_111385127.1">
    <property type="nucleotide sequence ID" value="NZ_NPEW01000077.1"/>
</dbReference>
<accession>A0A327K9J1</accession>
<name>A0A327K9J1_9BRAD</name>
<evidence type="ECO:0000259" key="1">
    <source>
        <dbReference type="Pfam" id="PF18480"/>
    </source>
</evidence>
<sequence length="123" mass="13786">MRWLVDECVDAAIVEHLRAARHDVLDIADHAPGASDAAVVALASGQGRLLLTEDKDFGDLVFRQRKEVPGLVLLRIEPARRLAKWPRLAVAIERLGDRMLGRYTVVDETRIRSRPLGGMDRRP</sequence>
<feature type="domain" description="DUF5615" evidence="1">
    <location>
        <begin position="1"/>
        <end position="107"/>
    </location>
</feature>